<dbReference type="InterPro" id="IPR000305">
    <property type="entry name" value="GIY-YIG_endonuc"/>
</dbReference>
<reference evidence="3" key="2">
    <citation type="journal article" date="2021" name="PeerJ">
        <title>Extensive microbial diversity within the chicken gut microbiome revealed by metagenomics and culture.</title>
        <authorList>
            <person name="Gilroy R."/>
            <person name="Ravi A."/>
            <person name="Getino M."/>
            <person name="Pursley I."/>
            <person name="Horton D.L."/>
            <person name="Alikhan N.F."/>
            <person name="Baker D."/>
            <person name="Gharbi K."/>
            <person name="Hall N."/>
            <person name="Watson M."/>
            <person name="Adriaenssens E.M."/>
            <person name="Foster-Nyarko E."/>
            <person name="Jarju S."/>
            <person name="Secka A."/>
            <person name="Antonio M."/>
            <person name="Oren A."/>
            <person name="Chaudhuri R.R."/>
            <person name="La Ragione R."/>
            <person name="Hildebrand F."/>
            <person name="Pallen M.J."/>
        </authorList>
    </citation>
    <scope>NUCLEOTIDE SEQUENCE</scope>
    <source>
        <strain evidence="3">8207</strain>
    </source>
</reference>
<evidence type="ECO:0000313" key="4">
    <source>
        <dbReference type="Proteomes" id="UP000823630"/>
    </source>
</evidence>
<comment type="caution">
    <text evidence="3">The sequence shown here is derived from an EMBL/GenBank/DDBJ whole genome shotgun (WGS) entry which is preliminary data.</text>
</comment>
<feature type="domain" description="GIY-YIG" evidence="2">
    <location>
        <begin position="3"/>
        <end position="79"/>
    </location>
</feature>
<dbReference type="PANTHER" id="PTHR34477">
    <property type="entry name" value="UPF0213 PROTEIN YHBQ"/>
    <property type="match status" value="1"/>
</dbReference>
<gene>
    <name evidence="3" type="ORF">IAC69_02365</name>
</gene>
<proteinExistence type="inferred from homology"/>
<evidence type="ECO:0000313" key="3">
    <source>
        <dbReference type="EMBL" id="MBO8425303.1"/>
    </source>
</evidence>
<reference evidence="3" key="1">
    <citation type="submission" date="2020-10" db="EMBL/GenBank/DDBJ databases">
        <authorList>
            <person name="Gilroy R."/>
        </authorList>
    </citation>
    <scope>NUCLEOTIDE SEQUENCE</scope>
    <source>
        <strain evidence="3">8207</strain>
    </source>
</reference>
<dbReference type="Pfam" id="PF01541">
    <property type="entry name" value="GIY-YIG"/>
    <property type="match status" value="1"/>
</dbReference>
<sequence length="104" mass="12599">MKSGGYVYILTNHKMGTLYIGSTSNLVVRIWQHKHKEIPGFTSRYNVNKLVYYEWHDSLQEMVRRERQLKEWQRGWKIKLIIQKNPEWIDLYPNILRDSGYSPE</sequence>
<dbReference type="Gene3D" id="3.40.1440.10">
    <property type="entry name" value="GIY-YIG endonuclease"/>
    <property type="match status" value="1"/>
</dbReference>
<evidence type="ECO:0000259" key="2">
    <source>
        <dbReference type="PROSITE" id="PS50164"/>
    </source>
</evidence>
<dbReference type="SUPFAM" id="SSF82771">
    <property type="entry name" value="GIY-YIG endonuclease"/>
    <property type="match status" value="1"/>
</dbReference>
<dbReference type="SMART" id="SM00465">
    <property type="entry name" value="GIYc"/>
    <property type="match status" value="1"/>
</dbReference>
<dbReference type="PROSITE" id="PS50164">
    <property type="entry name" value="GIY_YIG"/>
    <property type="match status" value="1"/>
</dbReference>
<organism evidence="3 4">
    <name type="scientific">Candidatus Enterousia avistercoris</name>
    <dbReference type="NCBI Taxonomy" id="2840788"/>
    <lineage>
        <taxon>Bacteria</taxon>
        <taxon>Pseudomonadati</taxon>
        <taxon>Pseudomonadota</taxon>
        <taxon>Alphaproteobacteria</taxon>
        <taxon>Candidatus Enterousia</taxon>
    </lineage>
</organism>
<comment type="similarity">
    <text evidence="1">Belongs to the UPF0213 family.</text>
</comment>
<protein>
    <submittedName>
        <fullName evidence="3">GIY-YIG nuclease family protein</fullName>
    </submittedName>
</protein>
<name>A0A9D9GVI0_9PROT</name>
<dbReference type="Proteomes" id="UP000823630">
    <property type="component" value="Unassembled WGS sequence"/>
</dbReference>
<evidence type="ECO:0000256" key="1">
    <source>
        <dbReference type="ARBA" id="ARBA00007435"/>
    </source>
</evidence>
<dbReference type="InterPro" id="IPR035901">
    <property type="entry name" value="GIY-YIG_endonuc_sf"/>
</dbReference>
<dbReference type="AlphaFoldDB" id="A0A9D9GVI0"/>
<accession>A0A9D9GVI0</accession>
<dbReference type="CDD" id="cd10448">
    <property type="entry name" value="GIY-YIG_unchar_3"/>
    <property type="match status" value="1"/>
</dbReference>
<dbReference type="PANTHER" id="PTHR34477:SF5">
    <property type="entry name" value="BSL5627 PROTEIN"/>
    <property type="match status" value="1"/>
</dbReference>
<dbReference type="EMBL" id="JADINC010000034">
    <property type="protein sequence ID" value="MBO8425303.1"/>
    <property type="molecule type" value="Genomic_DNA"/>
</dbReference>
<dbReference type="InterPro" id="IPR050190">
    <property type="entry name" value="UPF0213_domain"/>
</dbReference>